<dbReference type="Proteomes" id="UP000679220">
    <property type="component" value="Unassembled WGS sequence"/>
</dbReference>
<keyword evidence="1" id="KW-0732">Signal</keyword>
<comment type="caution">
    <text evidence="2">The sequence shown here is derived from an EMBL/GenBank/DDBJ whole genome shotgun (WGS) entry which is preliminary data.</text>
</comment>
<feature type="signal peptide" evidence="1">
    <location>
        <begin position="1"/>
        <end position="23"/>
    </location>
</feature>
<dbReference type="PROSITE" id="PS51257">
    <property type="entry name" value="PROKAR_LIPOPROTEIN"/>
    <property type="match status" value="1"/>
</dbReference>
<dbReference type="RefSeq" id="WP_212189124.1">
    <property type="nucleotide sequence ID" value="NZ_JAGTAR010000007.1"/>
</dbReference>
<protein>
    <recommendedName>
        <fullName evidence="4">DUF4625 domain-containing protein</fullName>
    </recommendedName>
</protein>
<feature type="chain" id="PRO_5038087227" description="DUF4625 domain-containing protein" evidence="1">
    <location>
        <begin position="24"/>
        <end position="125"/>
    </location>
</feature>
<evidence type="ECO:0008006" key="4">
    <source>
        <dbReference type="Google" id="ProtNLM"/>
    </source>
</evidence>
<dbReference type="AlphaFoldDB" id="A0A941F4S9"/>
<keyword evidence="3" id="KW-1185">Reference proteome</keyword>
<evidence type="ECO:0000313" key="3">
    <source>
        <dbReference type="Proteomes" id="UP000679220"/>
    </source>
</evidence>
<evidence type="ECO:0000313" key="2">
    <source>
        <dbReference type="EMBL" id="MBR8535220.1"/>
    </source>
</evidence>
<sequence length="125" mass="12736">MKNLRSVFLLGVLAVVMSLTSCSKDEVTPQGPQVVVPEGTQEVAIGDSKELMFKINVPGGFASATIETAGGEFAVPANLEQGAVSGEITGMFVAGDEVGPGAVTLTVIDANGKSAMGTHSLEIIE</sequence>
<accession>A0A941F4S9</accession>
<name>A0A941F4S9_9BACT</name>
<proteinExistence type="predicted"/>
<gene>
    <name evidence="2" type="ORF">KDU71_06590</name>
</gene>
<organism evidence="2 3">
    <name type="scientific">Carboxylicivirga sediminis</name>
    <dbReference type="NCBI Taxonomy" id="2006564"/>
    <lineage>
        <taxon>Bacteria</taxon>
        <taxon>Pseudomonadati</taxon>
        <taxon>Bacteroidota</taxon>
        <taxon>Bacteroidia</taxon>
        <taxon>Marinilabiliales</taxon>
        <taxon>Marinilabiliaceae</taxon>
        <taxon>Carboxylicivirga</taxon>
    </lineage>
</organism>
<reference evidence="2" key="2">
    <citation type="submission" date="2021-04" db="EMBL/GenBank/DDBJ databases">
        <authorList>
            <person name="Zhang T."/>
            <person name="Zhang Y."/>
            <person name="Lu D."/>
            <person name="Zuo D."/>
            <person name="Du Z."/>
        </authorList>
    </citation>
    <scope>NUCLEOTIDE SEQUENCE</scope>
    <source>
        <strain evidence="2">JR1</strain>
    </source>
</reference>
<dbReference type="EMBL" id="JAGTAR010000007">
    <property type="protein sequence ID" value="MBR8535220.1"/>
    <property type="molecule type" value="Genomic_DNA"/>
</dbReference>
<reference evidence="2" key="1">
    <citation type="journal article" date="2018" name="Int. J. Syst. Evol. Microbiol.">
        <title>Carboxylicivirga sediminis sp. nov., isolated from coastal sediment.</title>
        <authorList>
            <person name="Wang F.Q."/>
            <person name="Ren L.H."/>
            <person name="Zou R.J."/>
            <person name="Sun Y.Z."/>
            <person name="Liu X.J."/>
            <person name="Jiang F."/>
            <person name="Liu L.J."/>
        </authorList>
    </citation>
    <scope>NUCLEOTIDE SEQUENCE</scope>
    <source>
        <strain evidence="2">JR1</strain>
    </source>
</reference>
<evidence type="ECO:0000256" key="1">
    <source>
        <dbReference type="SAM" id="SignalP"/>
    </source>
</evidence>